<dbReference type="Gene3D" id="3.90.1720.10">
    <property type="entry name" value="endopeptidase domain like (from Nostoc punctiforme)"/>
    <property type="match status" value="1"/>
</dbReference>
<protein>
    <submittedName>
        <fullName evidence="1">Uncharacterized protein</fullName>
    </submittedName>
</protein>
<dbReference type="PANTHER" id="PTHR31354">
    <property type="entry name" value="OS01G0793500 PROTEIN"/>
    <property type="match status" value="1"/>
</dbReference>
<dbReference type="SUPFAM" id="SSF54001">
    <property type="entry name" value="Cysteine proteinases"/>
    <property type="match status" value="1"/>
</dbReference>
<dbReference type="AlphaFoldDB" id="A0A7S3MM09"/>
<dbReference type="InterPro" id="IPR038765">
    <property type="entry name" value="Papain-like_cys_pep_sf"/>
</dbReference>
<dbReference type="EMBL" id="HBIE01007186">
    <property type="protein sequence ID" value="CAE0307403.1"/>
    <property type="molecule type" value="Transcribed_RNA"/>
</dbReference>
<reference evidence="1" key="1">
    <citation type="submission" date="2021-01" db="EMBL/GenBank/DDBJ databases">
        <authorList>
            <person name="Corre E."/>
            <person name="Pelletier E."/>
            <person name="Niang G."/>
            <person name="Scheremetjew M."/>
            <person name="Finn R."/>
            <person name="Kale V."/>
            <person name="Holt S."/>
            <person name="Cochrane G."/>
            <person name="Meng A."/>
            <person name="Brown T."/>
            <person name="Cohen L."/>
        </authorList>
    </citation>
    <scope>NUCLEOTIDE SEQUENCE</scope>
    <source>
        <strain evidence="1">Fehren 1</strain>
    </source>
</reference>
<name>A0A7S3MM09_9SPIT</name>
<organism evidence="1">
    <name type="scientific">Favella ehrenbergii</name>
    <dbReference type="NCBI Taxonomy" id="182087"/>
    <lineage>
        <taxon>Eukaryota</taxon>
        <taxon>Sar</taxon>
        <taxon>Alveolata</taxon>
        <taxon>Ciliophora</taxon>
        <taxon>Intramacronucleata</taxon>
        <taxon>Spirotrichea</taxon>
        <taxon>Choreotrichia</taxon>
        <taxon>Tintinnida</taxon>
        <taxon>Xystonellidae</taxon>
        <taxon>Favella</taxon>
    </lineage>
</organism>
<sequence length="517" mass="58868">MDYSQQEAFLEHATEHHMLKASKILQGESPTATCETRAPEESPSDFGMLLPVFAAEVSAANPKMTYKGRCFDEISFEYEALTETSFNVNVTTANPRSKLCKDVILFANTEIQHFEVFFFHGTHKLTFQMNTPEAQADVGVGGIKAFAFCENVIQDIESLFTTIKAFLGGISDHPHLPYIGSHVPPYMEKANVKFIKEAIGWELQERPTQKVDIDPDLIQSGDFFGIMRLDGLDPMIMYGTGSRVGHNVMALRFDGELYVVESQDAWYWPTHGLQRTKWADWIKYAENADFHVTWHPLNDEARAKFDEKKANDFFHKTEGLPYGYHNFLYGWVDTANDNWPPLLAKEFVPVMFKLVEDIKPTLAYNFFTEALNKRMGVDGKNISEMAGLAAESGLTVEELMAAPEQDFWEYTGLEPRDGWNWVCSAYVAAMYKEAGVFGDMEIQSTEFATMDIYIMKLFDQTTPRPEACVAADPDLPYCQLRGKYRIELPYYNTIAPYDHMFETCAINYPTYERDAGC</sequence>
<dbReference type="PANTHER" id="PTHR31354:SF2">
    <property type="entry name" value="OS01G0793500 PROTEIN"/>
    <property type="match status" value="1"/>
</dbReference>
<proteinExistence type="predicted"/>
<gene>
    <name evidence="1" type="ORF">FEHR0123_LOCUS2310</name>
</gene>
<evidence type="ECO:0000313" key="1">
    <source>
        <dbReference type="EMBL" id="CAE0307403.1"/>
    </source>
</evidence>
<accession>A0A7S3MM09</accession>